<organism evidence="2 3">
    <name type="scientific">Macrolepiota fuliginosa MF-IS2</name>
    <dbReference type="NCBI Taxonomy" id="1400762"/>
    <lineage>
        <taxon>Eukaryota</taxon>
        <taxon>Fungi</taxon>
        <taxon>Dikarya</taxon>
        <taxon>Basidiomycota</taxon>
        <taxon>Agaricomycotina</taxon>
        <taxon>Agaricomycetes</taxon>
        <taxon>Agaricomycetidae</taxon>
        <taxon>Agaricales</taxon>
        <taxon>Agaricineae</taxon>
        <taxon>Agaricaceae</taxon>
        <taxon>Macrolepiota</taxon>
    </lineage>
</organism>
<evidence type="ECO:0000313" key="3">
    <source>
        <dbReference type="Proteomes" id="UP000807342"/>
    </source>
</evidence>
<feature type="region of interest" description="Disordered" evidence="1">
    <location>
        <begin position="348"/>
        <end position="401"/>
    </location>
</feature>
<keyword evidence="3" id="KW-1185">Reference proteome</keyword>
<sequence length="454" mass="49098">MDFEAAWCPVCSRLIEPKRFTVPVAPPQPRTPAPPPTSPQSSPSKKDTTAQKRKPTARARGGLVQGTGRVKPNGTIKRTESTASKSQQGAQPSKPIKYRTIIDQGPLPLYCSEECRRLDDKASSGSVGTESSGSSSIPSESSIATASSAAYEQLPPPHVIDEPQYTSPSVAVLAKLYNFPPAPPPAPICFEDAAEPELCRAPIGDNGLIMAGRYLRELCSEPAKPQTGRHRAPIEPVKTVPGWNDGSNAWRSCLYNLTSPSPTPQIKKKRVVRSQLGDASIPLRNTSASSLPDNAAMINKYAESLTRRSGTISSSSETTVLKRERSLLPPGAEGRLLVPDVKLKVRTGSSASVASKVRSPLSATSDSGDDESTVSKCDSPQSPVHPPQRPNPETRSWSYDNLKTYDMMPFPTKKEKRTQISVVDGKEVRVEVEVEVQQPRKRLFLFPAPVRASS</sequence>
<name>A0A9P5XPS0_9AGAR</name>
<proteinExistence type="predicted"/>
<gene>
    <name evidence="2" type="ORF">P691DRAFT_754265</name>
</gene>
<accession>A0A9P5XPS0</accession>
<dbReference type="AlphaFoldDB" id="A0A9P5XPS0"/>
<feature type="compositionally biased region" description="Pro residues" evidence="1">
    <location>
        <begin position="24"/>
        <end position="38"/>
    </location>
</feature>
<dbReference type="OrthoDB" id="3365472at2759"/>
<feature type="compositionally biased region" description="Low complexity" evidence="1">
    <location>
        <begin position="123"/>
        <end position="144"/>
    </location>
</feature>
<feature type="region of interest" description="Disordered" evidence="1">
    <location>
        <begin position="18"/>
        <end position="99"/>
    </location>
</feature>
<feature type="compositionally biased region" description="Polar residues" evidence="1">
    <location>
        <begin position="391"/>
        <end position="401"/>
    </location>
</feature>
<feature type="compositionally biased region" description="Polar residues" evidence="1">
    <location>
        <begin position="307"/>
        <end position="319"/>
    </location>
</feature>
<evidence type="ECO:0000256" key="1">
    <source>
        <dbReference type="SAM" id="MobiDB-lite"/>
    </source>
</evidence>
<reference evidence="2" key="1">
    <citation type="submission" date="2020-11" db="EMBL/GenBank/DDBJ databases">
        <authorList>
            <consortium name="DOE Joint Genome Institute"/>
            <person name="Ahrendt S."/>
            <person name="Riley R."/>
            <person name="Andreopoulos W."/>
            <person name="Labutti K."/>
            <person name="Pangilinan J."/>
            <person name="Ruiz-Duenas F.J."/>
            <person name="Barrasa J.M."/>
            <person name="Sanchez-Garcia M."/>
            <person name="Camarero S."/>
            <person name="Miyauchi S."/>
            <person name="Serrano A."/>
            <person name="Linde D."/>
            <person name="Babiker R."/>
            <person name="Drula E."/>
            <person name="Ayuso-Fernandez I."/>
            <person name="Pacheco R."/>
            <person name="Padilla G."/>
            <person name="Ferreira P."/>
            <person name="Barriuso J."/>
            <person name="Kellner H."/>
            <person name="Castanera R."/>
            <person name="Alfaro M."/>
            <person name="Ramirez L."/>
            <person name="Pisabarro A.G."/>
            <person name="Kuo A."/>
            <person name="Tritt A."/>
            <person name="Lipzen A."/>
            <person name="He G."/>
            <person name="Yan M."/>
            <person name="Ng V."/>
            <person name="Cullen D."/>
            <person name="Martin F."/>
            <person name="Rosso M.-N."/>
            <person name="Henrissat B."/>
            <person name="Hibbett D."/>
            <person name="Martinez A.T."/>
            <person name="Grigoriev I.V."/>
        </authorList>
    </citation>
    <scope>NUCLEOTIDE SEQUENCE</scope>
    <source>
        <strain evidence="2">MF-IS2</strain>
    </source>
</reference>
<evidence type="ECO:0000313" key="2">
    <source>
        <dbReference type="EMBL" id="KAF9454699.1"/>
    </source>
</evidence>
<dbReference type="Proteomes" id="UP000807342">
    <property type="component" value="Unassembled WGS sequence"/>
</dbReference>
<feature type="region of interest" description="Disordered" evidence="1">
    <location>
        <begin position="306"/>
        <end position="327"/>
    </location>
</feature>
<protein>
    <submittedName>
        <fullName evidence="2">Uncharacterized protein</fullName>
    </submittedName>
</protein>
<comment type="caution">
    <text evidence="2">The sequence shown here is derived from an EMBL/GenBank/DDBJ whole genome shotgun (WGS) entry which is preliminary data.</text>
</comment>
<feature type="region of interest" description="Disordered" evidence="1">
    <location>
        <begin position="121"/>
        <end position="144"/>
    </location>
</feature>
<dbReference type="EMBL" id="MU151052">
    <property type="protein sequence ID" value="KAF9454699.1"/>
    <property type="molecule type" value="Genomic_DNA"/>
</dbReference>
<feature type="compositionally biased region" description="Polar residues" evidence="1">
    <location>
        <begin position="81"/>
        <end position="91"/>
    </location>
</feature>